<evidence type="ECO:0000256" key="3">
    <source>
        <dbReference type="ARBA" id="ARBA00014772"/>
    </source>
</evidence>
<comment type="similarity">
    <text evidence="1 9">Belongs to the protein prenyltransferase subunit alpha family.</text>
</comment>
<evidence type="ECO:0000313" key="12">
    <source>
        <dbReference type="WBParaSite" id="TMUE_3000014270.1"/>
    </source>
</evidence>
<dbReference type="PANTHER" id="PTHR11129:SF2">
    <property type="entry name" value="GERANYLGERANYL TRANSFERASE TYPE-2 SUBUNIT ALPHA"/>
    <property type="match status" value="1"/>
</dbReference>
<evidence type="ECO:0000256" key="5">
    <source>
        <dbReference type="ARBA" id="ARBA00022679"/>
    </source>
</evidence>
<proteinExistence type="inferred from homology"/>
<protein>
    <recommendedName>
        <fullName evidence="3 9">Geranylgeranyl transferase type-2 subunit alpha</fullName>
        <ecNumber evidence="2 9">2.5.1.60</ecNumber>
    </recommendedName>
    <alternativeName>
        <fullName evidence="7 9">Geranylgeranyl transferase type II subunit alpha</fullName>
    </alternativeName>
</protein>
<evidence type="ECO:0000256" key="2">
    <source>
        <dbReference type="ARBA" id="ARBA00012656"/>
    </source>
</evidence>
<keyword evidence="4 9" id="KW-0637">Prenyltransferase</keyword>
<organism evidence="11 12">
    <name type="scientific">Trichuris muris</name>
    <name type="common">Mouse whipworm</name>
    <dbReference type="NCBI Taxonomy" id="70415"/>
    <lineage>
        <taxon>Eukaryota</taxon>
        <taxon>Metazoa</taxon>
        <taxon>Ecdysozoa</taxon>
        <taxon>Nematoda</taxon>
        <taxon>Enoplea</taxon>
        <taxon>Dorylaimia</taxon>
        <taxon>Trichinellida</taxon>
        <taxon>Trichuridae</taxon>
        <taxon>Trichuris</taxon>
    </lineage>
</organism>
<keyword evidence="5 9" id="KW-0808">Transferase</keyword>
<dbReference type="WBParaSite" id="TMUE_3000014270.1">
    <property type="protein sequence ID" value="TMUE_3000014270.1"/>
    <property type="gene ID" value="WBGene00291650"/>
</dbReference>
<dbReference type="PANTHER" id="PTHR11129">
    <property type="entry name" value="PROTEIN FARNESYLTRANSFERASE ALPHA SUBUNIT/RAB GERANYLGERANYL TRANSFERASE ALPHA SUBUNIT"/>
    <property type="match status" value="1"/>
</dbReference>
<evidence type="ECO:0000256" key="10">
    <source>
        <dbReference type="SAM" id="MobiDB-lite"/>
    </source>
</evidence>
<dbReference type="GO" id="GO:0004663">
    <property type="term" value="F:Rab geranylgeranyltransferase activity"/>
    <property type="evidence" value="ECO:0007669"/>
    <property type="project" value="UniProtKB-UniRule"/>
</dbReference>
<evidence type="ECO:0000256" key="6">
    <source>
        <dbReference type="ARBA" id="ARBA00022737"/>
    </source>
</evidence>
<evidence type="ECO:0000256" key="7">
    <source>
        <dbReference type="ARBA" id="ARBA00031267"/>
    </source>
</evidence>
<sequence length="575" mass="65531">MHGRKRSTLKSDEAEAEKERQKQKLDLYRKARDELFSKIKAGFDGEAMEISKAILSSNPDFTTLWNHRRKYILGLLANDCSATNGDASEKILESELRLTQACLLKNPKSYSAWHHRYWTLSRMRSPDFSSEFALIDSGLQEDDRNFHCWDYRRLVCRLANRPLEEELSFSEKKVNDNFSNFSAWHYRSRMLSQLRPGGDEGMPIELNAFFEELSLSRNGIFTDPDDQSCWLYQNWLTTPVVGKVKLQSISIGTRSGLVVLCFNQAVTSDMFEFTLPNCQFYADAARWITPDNGVSSCLWYSRLSNYYPTVDFLCVVKLVGDTSSIQVRWQDTVALDDVRYWHASQCKHPVGLELPANVRTSLVENLSDVEKLIVMEPENHLALVSAVTRMDVLGRKDYTEQMIAYLDMAAALDKKRKNFYLYWRSSLLIDSAIRTHVQLSHDIQVAINLSAKGLTCLNIAPDLGFLTFLNISYNSIESVASLCRLVHLRQLLAQGNSISTMQGLENLTELEFVDLTSNCIDIDGFSQLSNCKRLTGLLLGNNPVCRVAEIAHLPYVSTSVERQVSLERTLEQLAR</sequence>
<dbReference type="Pfam" id="PF01239">
    <property type="entry name" value="PPTA"/>
    <property type="match status" value="4"/>
</dbReference>
<comment type="catalytic activity">
    <reaction evidence="8 9">
        <text>geranylgeranyl diphosphate + L-cysteinyl-[protein] = S-geranylgeranyl-L-cysteinyl-[protein] + diphosphate</text>
        <dbReference type="Rhea" id="RHEA:21240"/>
        <dbReference type="Rhea" id="RHEA-COMP:10131"/>
        <dbReference type="Rhea" id="RHEA-COMP:11537"/>
        <dbReference type="ChEBI" id="CHEBI:29950"/>
        <dbReference type="ChEBI" id="CHEBI:33019"/>
        <dbReference type="ChEBI" id="CHEBI:57533"/>
        <dbReference type="ChEBI" id="CHEBI:86021"/>
        <dbReference type="EC" id="2.5.1.60"/>
    </reaction>
</comment>
<evidence type="ECO:0000256" key="4">
    <source>
        <dbReference type="ARBA" id="ARBA00022602"/>
    </source>
</evidence>
<comment type="function">
    <text evidence="9">Catalyzes the transfer of a geranyl-geranyl moiety from geranyl-geranyl pyrophosphate to cysteines occuring in specific C-terminal amino acid sequences.</text>
</comment>
<evidence type="ECO:0000313" key="11">
    <source>
        <dbReference type="Proteomes" id="UP000046395"/>
    </source>
</evidence>
<dbReference type="Proteomes" id="UP000046395">
    <property type="component" value="Unassembled WGS sequence"/>
</dbReference>
<dbReference type="Gene3D" id="1.25.40.120">
    <property type="entry name" value="Protein prenylyltransferase"/>
    <property type="match status" value="1"/>
</dbReference>
<name>A0A5S6R434_TRIMR</name>
<dbReference type="SUPFAM" id="SSF52058">
    <property type="entry name" value="L domain-like"/>
    <property type="match status" value="1"/>
</dbReference>
<dbReference type="InterPro" id="IPR032675">
    <property type="entry name" value="LRR_dom_sf"/>
</dbReference>
<feature type="region of interest" description="Disordered" evidence="10">
    <location>
        <begin position="1"/>
        <end position="23"/>
    </location>
</feature>
<evidence type="ECO:0000256" key="1">
    <source>
        <dbReference type="ARBA" id="ARBA00006734"/>
    </source>
</evidence>
<keyword evidence="6" id="KW-0677">Repeat</keyword>
<dbReference type="PROSITE" id="PS51147">
    <property type="entry name" value="PFTA"/>
    <property type="match status" value="3"/>
</dbReference>
<dbReference type="Gene3D" id="3.80.10.10">
    <property type="entry name" value="Ribonuclease Inhibitor"/>
    <property type="match status" value="1"/>
</dbReference>
<dbReference type="PROSITE" id="PS51450">
    <property type="entry name" value="LRR"/>
    <property type="match status" value="1"/>
</dbReference>
<reference evidence="12" key="3">
    <citation type="submission" date="2019-12" db="UniProtKB">
        <authorList>
            <consortium name="WormBaseParasite"/>
        </authorList>
    </citation>
    <scope>IDENTIFICATION</scope>
</reference>
<dbReference type="GO" id="GO:0097354">
    <property type="term" value="P:prenylation"/>
    <property type="evidence" value="ECO:0007669"/>
    <property type="project" value="UniProtKB-UniRule"/>
</dbReference>
<keyword evidence="11" id="KW-1185">Reference proteome</keyword>
<dbReference type="InterPro" id="IPR002088">
    <property type="entry name" value="Prenyl_trans_a"/>
</dbReference>
<feature type="compositionally biased region" description="Basic and acidic residues" evidence="10">
    <location>
        <begin position="9"/>
        <end position="23"/>
    </location>
</feature>
<reference evidence="11" key="1">
    <citation type="submission" date="2013-11" db="EMBL/GenBank/DDBJ databases">
        <authorList>
            <person name="Aslett M."/>
        </authorList>
    </citation>
    <scope>NUCLEOTIDE SEQUENCE [LARGE SCALE GENOMIC DNA]</scope>
    <source>
        <strain evidence="11">Edinburgh</strain>
    </source>
</reference>
<dbReference type="SUPFAM" id="SSF48439">
    <property type="entry name" value="Protein prenylyltransferase"/>
    <property type="match status" value="1"/>
</dbReference>
<evidence type="ECO:0000256" key="8">
    <source>
        <dbReference type="ARBA" id="ARBA00047658"/>
    </source>
</evidence>
<dbReference type="EC" id="2.5.1.60" evidence="2 9"/>
<dbReference type="GO" id="GO:0005968">
    <property type="term" value="C:Rab-protein geranylgeranyltransferase complex"/>
    <property type="evidence" value="ECO:0007669"/>
    <property type="project" value="TreeGrafter"/>
</dbReference>
<dbReference type="InterPro" id="IPR001611">
    <property type="entry name" value="Leu-rich_rpt"/>
</dbReference>
<evidence type="ECO:0000256" key="9">
    <source>
        <dbReference type="RuleBase" id="RU367120"/>
    </source>
</evidence>
<reference evidence="11" key="2">
    <citation type="submission" date="2014-03" db="EMBL/GenBank/DDBJ databases">
        <title>The whipworm genome and dual-species transcriptomics of an intimate host-pathogen interaction.</title>
        <authorList>
            <person name="Foth B.J."/>
            <person name="Tsai I.J."/>
            <person name="Reid A.J."/>
            <person name="Bancroft A.J."/>
            <person name="Nichol S."/>
            <person name="Tracey A."/>
            <person name="Holroyd N."/>
            <person name="Cotton J.A."/>
            <person name="Stanley E.J."/>
            <person name="Zarowiecki M."/>
            <person name="Liu J.Z."/>
            <person name="Huckvale T."/>
            <person name="Cooper P.J."/>
            <person name="Grencis R.K."/>
            <person name="Berriman M."/>
        </authorList>
    </citation>
    <scope>NUCLEOTIDE SEQUENCE [LARGE SCALE GENOMIC DNA]</scope>
    <source>
        <strain evidence="11">Edinburgh</strain>
    </source>
</reference>
<dbReference type="STRING" id="70415.A0A5S6R434"/>
<dbReference type="AlphaFoldDB" id="A0A5S6R434"/>
<dbReference type="FunFam" id="1.25.40.120:FF:000035">
    <property type="entry name" value="Geranylgeranyl transferase type-2 subunit alpha"/>
    <property type="match status" value="1"/>
</dbReference>
<dbReference type="Gene3D" id="2.60.40.1130">
    <property type="entry name" value="Rab geranylgeranyltransferase alpha-subunit, insert domain"/>
    <property type="match status" value="1"/>
</dbReference>
<dbReference type="WBParaSite" id="TMUE_3000014270.2">
    <property type="protein sequence ID" value="TMUE_3000014270.2"/>
    <property type="gene ID" value="WBGene00291650"/>
</dbReference>
<accession>A0A5S6R434</accession>